<keyword evidence="2" id="KW-1185">Reference proteome</keyword>
<organism evidence="1 2">
    <name type="scientific">Asticcacaulis biprosthecium C19</name>
    <dbReference type="NCBI Taxonomy" id="715226"/>
    <lineage>
        <taxon>Bacteria</taxon>
        <taxon>Pseudomonadati</taxon>
        <taxon>Pseudomonadota</taxon>
        <taxon>Alphaproteobacteria</taxon>
        <taxon>Caulobacterales</taxon>
        <taxon>Caulobacteraceae</taxon>
        <taxon>Asticcacaulis</taxon>
    </lineage>
</organism>
<dbReference type="AlphaFoldDB" id="F4QML9"/>
<reference evidence="2" key="1">
    <citation type="submission" date="2011-03" db="EMBL/GenBank/DDBJ databases">
        <title>Draft genome sequence of Brevundimonas diminuta.</title>
        <authorList>
            <person name="Brown P.J.B."/>
            <person name="Buechlein A."/>
            <person name="Hemmerich C."/>
            <person name="Brun Y.V."/>
        </authorList>
    </citation>
    <scope>NUCLEOTIDE SEQUENCE [LARGE SCALE GENOMIC DNA]</scope>
    <source>
        <strain evidence="2">C19</strain>
    </source>
</reference>
<dbReference type="Proteomes" id="UP000006512">
    <property type="component" value="Unassembled WGS sequence"/>
</dbReference>
<gene>
    <name evidence="1" type="ORF">ABI_28770</name>
</gene>
<dbReference type="Gene3D" id="3.40.50.450">
    <property type="match status" value="1"/>
</dbReference>
<dbReference type="PANTHER" id="PTHR43393">
    <property type="entry name" value="CYTOKININ RIBOSIDE 5'-MONOPHOSPHATE PHOSPHORIBOHYDROLASE"/>
    <property type="match status" value="1"/>
</dbReference>
<dbReference type="HOGENOM" id="CLU_064453_0_0_5"/>
<dbReference type="SUPFAM" id="SSF102405">
    <property type="entry name" value="MCP/YpsA-like"/>
    <property type="match status" value="1"/>
</dbReference>
<evidence type="ECO:0000313" key="1">
    <source>
        <dbReference type="EMBL" id="EGF91460.1"/>
    </source>
</evidence>
<dbReference type="EMBL" id="GL883078">
    <property type="protein sequence ID" value="EGF91460.1"/>
    <property type="molecule type" value="Genomic_DNA"/>
</dbReference>
<name>F4QML9_9CAUL</name>
<dbReference type="GO" id="GO:0005829">
    <property type="term" value="C:cytosol"/>
    <property type="evidence" value="ECO:0007669"/>
    <property type="project" value="TreeGrafter"/>
</dbReference>
<proteinExistence type="predicted"/>
<dbReference type="STRING" id="715226.ABI_28770"/>
<protein>
    <recommendedName>
        <fullName evidence="3">Rossmann fold nucleotide-binding protein</fullName>
    </recommendedName>
</protein>
<dbReference type="PANTHER" id="PTHR43393:SF3">
    <property type="entry name" value="LYSINE DECARBOXYLASE-LIKE PROTEIN"/>
    <property type="match status" value="1"/>
</dbReference>
<dbReference type="eggNOG" id="COG1611">
    <property type="taxonomic scope" value="Bacteria"/>
</dbReference>
<evidence type="ECO:0000313" key="2">
    <source>
        <dbReference type="Proteomes" id="UP000006512"/>
    </source>
</evidence>
<dbReference type="InterPro" id="IPR052341">
    <property type="entry name" value="LOG_family_nucleotidases"/>
</dbReference>
<sequence length="364" mass="39034">MRPVCGKPGTMPNFDPSPAALYTIPQLFHGFDPARTETFGQTPDFEIYKQFVADGGAASTHKPMVLKRAEHDCTILQLLAQALAGRKVVAMMGGHAVNRSLTAYAEAAMTAAMLTERGYLIITGGGPGAMEAAHLGAMIGRPGADLDRALNLLRTAPVPQSHGRPVTYTGDPKAPIHENPAAIQALGDYYKPAWEIRQDHPAGGGIAIPTWMYGWEPTTMFAAAVGKYFQNSIREDGLLAAASHGIVYCEGRAGTLQEVFQDAAQNYYKSFPAPAEGERGWSSPMVFLGDFWTLDDQTDSSRPTLPVKRLLDKLWLAGGKAATAALVSYVLTPAEAVEKIAAFEPPHQTQAVRIAIETQSPSAV</sequence>
<accession>F4QML9</accession>
<evidence type="ECO:0008006" key="3">
    <source>
        <dbReference type="Google" id="ProtNLM"/>
    </source>
</evidence>